<proteinExistence type="predicted"/>
<dbReference type="EMBL" id="MFIX01000183">
    <property type="protein sequence ID" value="OGG02458.1"/>
    <property type="molecule type" value="Genomic_DNA"/>
</dbReference>
<name>A0A1F5YQH2_9BACT</name>
<keyword evidence="2" id="KW-0472">Membrane</keyword>
<sequence>MKSDFFFVGTPAALRGKSGLRGRLKLWLLMLLSSLAFGLYPAFAADLPTTLQKRFQQANEGYSEGKFAEALSQYRELLRIAGPSAELYYNVGCAAFKAGKLGPAVVNFHRAARLAPRDEDIRANLKFISALVRPENEVESQAANPLFSLLTGWVFLLSSSEVAQLQLYILLIFAVGATGFALGGAGLLRRISLWLTVAGLVLLLVNSALLGVHYYRDHYERKAVVVTANTEARSGPGEDNTRVLVLPEGAVIRLREQRTGWALVSLPSGRSGWIKESMLEEI</sequence>
<comment type="caution">
    <text evidence="3">The sequence shown here is derived from an EMBL/GenBank/DDBJ whole genome shotgun (WGS) entry which is preliminary data.</text>
</comment>
<organism evidence="3 4">
    <name type="scientific">Candidatus Glassbacteria bacterium RIFCSPLOWO2_12_FULL_58_11</name>
    <dbReference type="NCBI Taxonomy" id="1817867"/>
    <lineage>
        <taxon>Bacteria</taxon>
        <taxon>Candidatus Glassiibacteriota</taxon>
    </lineage>
</organism>
<keyword evidence="2" id="KW-1133">Transmembrane helix</keyword>
<dbReference type="InterPro" id="IPR019734">
    <property type="entry name" value="TPR_rpt"/>
</dbReference>
<feature type="transmembrane region" description="Helical" evidence="2">
    <location>
        <begin position="191"/>
        <end position="212"/>
    </location>
</feature>
<reference evidence="3 4" key="1">
    <citation type="journal article" date="2016" name="Nat. Commun.">
        <title>Thousands of microbial genomes shed light on interconnected biogeochemical processes in an aquifer system.</title>
        <authorList>
            <person name="Anantharaman K."/>
            <person name="Brown C.T."/>
            <person name="Hug L.A."/>
            <person name="Sharon I."/>
            <person name="Castelle C.J."/>
            <person name="Probst A.J."/>
            <person name="Thomas B.C."/>
            <person name="Singh A."/>
            <person name="Wilkins M.J."/>
            <person name="Karaoz U."/>
            <person name="Brodie E.L."/>
            <person name="Williams K.H."/>
            <person name="Hubbard S.S."/>
            <person name="Banfield J.F."/>
        </authorList>
    </citation>
    <scope>NUCLEOTIDE SEQUENCE [LARGE SCALE GENOMIC DNA]</scope>
</reference>
<protein>
    <submittedName>
        <fullName evidence="3">Uncharacterized protein</fullName>
    </submittedName>
</protein>
<dbReference type="Gene3D" id="2.30.30.40">
    <property type="entry name" value="SH3 Domains"/>
    <property type="match status" value="1"/>
</dbReference>
<accession>A0A1F5YQH2</accession>
<feature type="transmembrane region" description="Helical" evidence="2">
    <location>
        <begin position="165"/>
        <end position="185"/>
    </location>
</feature>
<dbReference type="AlphaFoldDB" id="A0A1F5YQH2"/>
<dbReference type="SUPFAM" id="SSF48452">
    <property type="entry name" value="TPR-like"/>
    <property type="match status" value="1"/>
</dbReference>
<evidence type="ECO:0000256" key="1">
    <source>
        <dbReference type="PROSITE-ProRule" id="PRU00339"/>
    </source>
</evidence>
<dbReference type="STRING" id="1817867.A3F83_01220"/>
<evidence type="ECO:0000313" key="4">
    <source>
        <dbReference type="Proteomes" id="UP000179129"/>
    </source>
</evidence>
<keyword evidence="2" id="KW-0812">Transmembrane</keyword>
<dbReference type="Proteomes" id="UP000179129">
    <property type="component" value="Unassembled WGS sequence"/>
</dbReference>
<evidence type="ECO:0000256" key="2">
    <source>
        <dbReference type="SAM" id="Phobius"/>
    </source>
</evidence>
<keyword evidence="1" id="KW-0802">TPR repeat</keyword>
<dbReference type="InterPro" id="IPR011990">
    <property type="entry name" value="TPR-like_helical_dom_sf"/>
</dbReference>
<evidence type="ECO:0000313" key="3">
    <source>
        <dbReference type="EMBL" id="OGG02458.1"/>
    </source>
</evidence>
<feature type="repeat" description="TPR" evidence="1">
    <location>
        <begin position="85"/>
        <end position="118"/>
    </location>
</feature>
<dbReference type="PROSITE" id="PS50005">
    <property type="entry name" value="TPR"/>
    <property type="match status" value="1"/>
</dbReference>
<gene>
    <name evidence="3" type="ORF">A3F83_01220</name>
</gene>
<dbReference type="Gene3D" id="1.25.40.10">
    <property type="entry name" value="Tetratricopeptide repeat domain"/>
    <property type="match status" value="1"/>
</dbReference>